<dbReference type="PANTHER" id="PTHR32322:SF2">
    <property type="entry name" value="EAMA DOMAIN-CONTAINING PROTEIN"/>
    <property type="match status" value="1"/>
</dbReference>
<keyword evidence="3 6" id="KW-0812">Transmembrane</keyword>
<feature type="transmembrane region" description="Helical" evidence="6">
    <location>
        <begin position="124"/>
        <end position="141"/>
    </location>
</feature>
<feature type="transmembrane region" description="Helical" evidence="6">
    <location>
        <begin position="246"/>
        <end position="265"/>
    </location>
</feature>
<dbReference type="Proteomes" id="UP000298656">
    <property type="component" value="Chromosome 1"/>
</dbReference>
<evidence type="ECO:0000256" key="4">
    <source>
        <dbReference type="ARBA" id="ARBA00022989"/>
    </source>
</evidence>
<organism evidence="8 9">
    <name type="scientific">Trinickia violacea</name>
    <dbReference type="NCBI Taxonomy" id="2571746"/>
    <lineage>
        <taxon>Bacteria</taxon>
        <taxon>Pseudomonadati</taxon>
        <taxon>Pseudomonadota</taxon>
        <taxon>Betaproteobacteria</taxon>
        <taxon>Burkholderiales</taxon>
        <taxon>Burkholderiaceae</taxon>
        <taxon>Trinickia</taxon>
    </lineage>
</organism>
<feature type="transmembrane region" description="Helical" evidence="6">
    <location>
        <begin position="147"/>
        <end position="170"/>
    </location>
</feature>
<evidence type="ECO:0000256" key="2">
    <source>
        <dbReference type="ARBA" id="ARBA00007362"/>
    </source>
</evidence>
<keyword evidence="5 6" id="KW-0472">Membrane</keyword>
<dbReference type="GO" id="GO:0016020">
    <property type="term" value="C:membrane"/>
    <property type="evidence" value="ECO:0007669"/>
    <property type="project" value="UniProtKB-SubCell"/>
</dbReference>
<evidence type="ECO:0000313" key="8">
    <source>
        <dbReference type="EMBL" id="QCP49912.1"/>
    </source>
</evidence>
<accession>A0A4P8ILV7</accession>
<evidence type="ECO:0000256" key="3">
    <source>
        <dbReference type="ARBA" id="ARBA00022692"/>
    </source>
</evidence>
<feature type="transmembrane region" description="Helical" evidence="6">
    <location>
        <begin position="182"/>
        <end position="201"/>
    </location>
</feature>
<evidence type="ECO:0000259" key="7">
    <source>
        <dbReference type="Pfam" id="PF00892"/>
    </source>
</evidence>
<gene>
    <name evidence="8" type="ORF">FAZ95_12435</name>
</gene>
<comment type="subcellular location">
    <subcellularLocation>
        <location evidence="1">Membrane</location>
        <topology evidence="1">Multi-pass membrane protein</topology>
    </subcellularLocation>
</comment>
<keyword evidence="4 6" id="KW-1133">Transmembrane helix</keyword>
<feature type="transmembrane region" description="Helical" evidence="6">
    <location>
        <begin position="68"/>
        <end position="88"/>
    </location>
</feature>
<feature type="transmembrane region" description="Helical" evidence="6">
    <location>
        <begin position="100"/>
        <end position="117"/>
    </location>
</feature>
<feature type="transmembrane region" description="Helical" evidence="6">
    <location>
        <begin position="213"/>
        <end position="234"/>
    </location>
</feature>
<dbReference type="InterPro" id="IPR050638">
    <property type="entry name" value="AA-Vitamin_Transporters"/>
</dbReference>
<evidence type="ECO:0000313" key="9">
    <source>
        <dbReference type="Proteomes" id="UP000298656"/>
    </source>
</evidence>
<dbReference type="InterPro" id="IPR037185">
    <property type="entry name" value="EmrE-like"/>
</dbReference>
<dbReference type="PANTHER" id="PTHR32322">
    <property type="entry name" value="INNER MEMBRANE TRANSPORTER"/>
    <property type="match status" value="1"/>
</dbReference>
<evidence type="ECO:0000256" key="1">
    <source>
        <dbReference type="ARBA" id="ARBA00004141"/>
    </source>
</evidence>
<dbReference type="KEGG" id="tvl:FAZ95_12435"/>
<evidence type="ECO:0000256" key="6">
    <source>
        <dbReference type="SAM" id="Phobius"/>
    </source>
</evidence>
<keyword evidence="9" id="KW-1185">Reference proteome</keyword>
<feature type="domain" description="EamA" evidence="7">
    <location>
        <begin position="153"/>
        <end position="287"/>
    </location>
</feature>
<dbReference type="Pfam" id="PF00892">
    <property type="entry name" value="EamA"/>
    <property type="match status" value="2"/>
</dbReference>
<comment type="similarity">
    <text evidence="2">Belongs to the EamA transporter family.</text>
</comment>
<dbReference type="InterPro" id="IPR000620">
    <property type="entry name" value="EamA_dom"/>
</dbReference>
<dbReference type="AlphaFoldDB" id="A0A4P8ILV7"/>
<evidence type="ECO:0000256" key="5">
    <source>
        <dbReference type="ARBA" id="ARBA00023136"/>
    </source>
</evidence>
<proteinExistence type="inferred from homology"/>
<dbReference type="RefSeq" id="WP_137332736.1">
    <property type="nucleotide sequence ID" value="NZ_CP040077.1"/>
</dbReference>
<reference evidence="8 9" key="1">
    <citation type="submission" date="2019-05" db="EMBL/GenBank/DDBJ databases">
        <title>Burkholderia sp. DHOD12, isolated from subtropical forest soil.</title>
        <authorList>
            <person name="Gao Z.-H."/>
            <person name="Qiu L.-H."/>
        </authorList>
    </citation>
    <scope>NUCLEOTIDE SEQUENCE [LARGE SCALE GENOMIC DNA]</scope>
    <source>
        <strain evidence="8 9">DHOD12</strain>
    </source>
</reference>
<dbReference type="EMBL" id="CP040077">
    <property type="protein sequence ID" value="QCP49912.1"/>
    <property type="molecule type" value="Genomic_DNA"/>
</dbReference>
<sequence>MSHRYRAYLCLALAMTTVGSTVVASKVIGTGFSPFAATALRFAIALPVFAALMVATRTAWPKPDRHDRLLLLAQAAAGSVGYTVFLIAGTKLTSAADAGIMVGTLPAVAAIAAAVLLREPLAPKMLLSIGLATAGVLVVATDRGGPAGAHSLAGDGLILMAVFCESVFILLNKRLRVPLSPLALSTTMAALGLATSLPFALWDVVHGRVALDAAAFLGVAYYALVPTVLGFWLWYAGSARVSGAEASLFTAVAPVAAVVLSSAWLGERVGMPVVAGLMLVIAAVALTALPELRRRVSGP</sequence>
<feature type="domain" description="EamA" evidence="7">
    <location>
        <begin position="7"/>
        <end position="140"/>
    </location>
</feature>
<protein>
    <submittedName>
        <fullName evidence="8">DMT family transporter</fullName>
    </submittedName>
</protein>
<dbReference type="SUPFAM" id="SSF103481">
    <property type="entry name" value="Multidrug resistance efflux transporter EmrE"/>
    <property type="match status" value="2"/>
</dbReference>
<feature type="transmembrane region" description="Helical" evidence="6">
    <location>
        <begin position="271"/>
        <end position="289"/>
    </location>
</feature>
<dbReference type="OrthoDB" id="8925227at2"/>
<feature type="transmembrane region" description="Helical" evidence="6">
    <location>
        <begin position="35"/>
        <end position="56"/>
    </location>
</feature>
<name>A0A4P8ILV7_9BURK</name>